<dbReference type="InterPro" id="IPR025405">
    <property type="entry name" value="DUF4131"/>
</dbReference>
<dbReference type="Pfam" id="PF03772">
    <property type="entry name" value="Competence"/>
    <property type="match status" value="1"/>
</dbReference>
<dbReference type="InterPro" id="IPR052159">
    <property type="entry name" value="Competence_DNA_uptake"/>
</dbReference>
<dbReference type="OrthoDB" id="9761531at2"/>
<feature type="transmembrane region" description="Helical" evidence="6">
    <location>
        <begin position="6"/>
        <end position="23"/>
    </location>
</feature>
<accession>A0A5B7X3N1</accession>
<dbReference type="Proteomes" id="UP000309016">
    <property type="component" value="Chromosome"/>
</dbReference>
<gene>
    <name evidence="9" type="ORF">FHG64_07650</name>
</gene>
<evidence type="ECO:0000256" key="4">
    <source>
        <dbReference type="ARBA" id="ARBA00022989"/>
    </source>
</evidence>
<proteinExistence type="predicted"/>
<feature type="transmembrane region" description="Helical" evidence="6">
    <location>
        <begin position="505"/>
        <end position="522"/>
    </location>
</feature>
<feature type="transmembrane region" description="Helical" evidence="6">
    <location>
        <begin position="247"/>
        <end position="269"/>
    </location>
</feature>
<dbReference type="NCBIfam" id="TIGR00360">
    <property type="entry name" value="ComEC_N-term"/>
    <property type="match status" value="1"/>
</dbReference>
<evidence type="ECO:0000259" key="7">
    <source>
        <dbReference type="Pfam" id="PF03772"/>
    </source>
</evidence>
<evidence type="ECO:0000256" key="2">
    <source>
        <dbReference type="ARBA" id="ARBA00022475"/>
    </source>
</evidence>
<feature type="transmembrane region" description="Helical" evidence="6">
    <location>
        <begin position="479"/>
        <end position="498"/>
    </location>
</feature>
<reference evidence="9 10" key="1">
    <citation type="submission" date="2019-06" db="EMBL/GenBank/DDBJ databases">
        <title>Complete genome sequence of Antarcticibacterium flavum KCTC 52984T from an Antarctic marine sediment.</title>
        <authorList>
            <person name="Lee Y.M."/>
            <person name="Shin S.C."/>
        </authorList>
    </citation>
    <scope>NUCLEOTIDE SEQUENCE [LARGE SCALE GENOMIC DNA]</scope>
    <source>
        <strain evidence="9 10">KCTC 52984</strain>
    </source>
</reference>
<evidence type="ECO:0000259" key="8">
    <source>
        <dbReference type="Pfam" id="PF13567"/>
    </source>
</evidence>
<feature type="domain" description="DUF4131" evidence="8">
    <location>
        <begin position="30"/>
        <end position="187"/>
    </location>
</feature>
<keyword evidence="4 6" id="KW-1133">Transmembrane helix</keyword>
<dbReference type="InterPro" id="IPR004477">
    <property type="entry name" value="ComEC_N"/>
</dbReference>
<dbReference type="PANTHER" id="PTHR30619">
    <property type="entry name" value="DNA INTERNALIZATION/COMPETENCE PROTEIN COMEC/REC2"/>
    <property type="match status" value="1"/>
</dbReference>
<keyword evidence="5 6" id="KW-0472">Membrane</keyword>
<dbReference type="KEGG" id="afla:FHG64_07650"/>
<protein>
    <submittedName>
        <fullName evidence="9">ComEC family competence protein</fullName>
    </submittedName>
</protein>
<evidence type="ECO:0000256" key="5">
    <source>
        <dbReference type="ARBA" id="ARBA00023136"/>
    </source>
</evidence>
<dbReference type="GO" id="GO:0005886">
    <property type="term" value="C:plasma membrane"/>
    <property type="evidence" value="ECO:0007669"/>
    <property type="project" value="UniProtKB-SubCell"/>
</dbReference>
<name>A0A5B7X3N1_9FLAO</name>
<feature type="transmembrane region" description="Helical" evidence="6">
    <location>
        <begin position="330"/>
        <end position="349"/>
    </location>
</feature>
<feature type="transmembrane region" description="Helical" evidence="6">
    <location>
        <begin position="447"/>
        <end position="467"/>
    </location>
</feature>
<dbReference type="PANTHER" id="PTHR30619:SF1">
    <property type="entry name" value="RECOMBINATION PROTEIN 2"/>
    <property type="match status" value="1"/>
</dbReference>
<keyword evidence="3 6" id="KW-0812">Transmembrane</keyword>
<keyword evidence="10" id="KW-1185">Reference proteome</keyword>
<feature type="transmembrane region" description="Helical" evidence="6">
    <location>
        <begin position="355"/>
        <end position="375"/>
    </location>
</feature>
<comment type="subcellular location">
    <subcellularLocation>
        <location evidence="1">Cell membrane</location>
        <topology evidence="1">Multi-pass membrane protein</topology>
    </subcellularLocation>
</comment>
<dbReference type="RefSeq" id="WP_139065848.1">
    <property type="nucleotide sequence ID" value="NZ_CP040812.1"/>
</dbReference>
<feature type="transmembrane region" description="Helical" evidence="6">
    <location>
        <begin position="289"/>
        <end position="309"/>
    </location>
</feature>
<feature type="transmembrane region" description="Helical" evidence="6">
    <location>
        <begin position="52"/>
        <end position="76"/>
    </location>
</feature>
<evidence type="ECO:0000256" key="6">
    <source>
        <dbReference type="SAM" id="Phobius"/>
    </source>
</evidence>
<organism evidence="9 10">
    <name type="scientific">Antarcticibacterium flavum</name>
    <dbReference type="NCBI Taxonomy" id="2058175"/>
    <lineage>
        <taxon>Bacteria</taxon>
        <taxon>Pseudomonadati</taxon>
        <taxon>Bacteroidota</taxon>
        <taxon>Flavobacteriia</taxon>
        <taxon>Flavobacteriales</taxon>
        <taxon>Flavobacteriaceae</taxon>
        <taxon>Antarcticibacterium</taxon>
    </lineage>
</organism>
<dbReference type="Pfam" id="PF13567">
    <property type="entry name" value="DUF4131"/>
    <property type="match status" value="1"/>
</dbReference>
<evidence type="ECO:0000313" key="10">
    <source>
        <dbReference type="Proteomes" id="UP000309016"/>
    </source>
</evidence>
<feature type="transmembrane region" description="Helical" evidence="6">
    <location>
        <begin position="413"/>
        <end position="440"/>
    </location>
</feature>
<feature type="transmembrane region" description="Helical" evidence="6">
    <location>
        <begin position="30"/>
        <end position="46"/>
    </location>
</feature>
<feature type="domain" description="ComEC/Rec2-related protein" evidence="7">
    <location>
        <begin position="231"/>
        <end position="499"/>
    </location>
</feature>
<feature type="transmembrane region" description="Helical" evidence="6">
    <location>
        <begin position="384"/>
        <end position="407"/>
    </location>
</feature>
<evidence type="ECO:0000256" key="3">
    <source>
        <dbReference type="ARBA" id="ARBA00022692"/>
    </source>
</evidence>
<dbReference type="AlphaFoldDB" id="A0A5B7X3N1"/>
<evidence type="ECO:0000313" key="9">
    <source>
        <dbReference type="EMBL" id="QCY69278.1"/>
    </source>
</evidence>
<dbReference type="EMBL" id="CP040812">
    <property type="protein sequence ID" value="QCY69278.1"/>
    <property type="molecule type" value="Genomic_DNA"/>
</dbReference>
<sequence>MLNFTIIKLSLCVLAGILLGNFFTFKIVDVAVFLLLGLLLFIFNYYRARRLFLPDLLFGISSLALFVLIGTTAATLHKPANNPNHYIHYIAEEEVLPITAEVHEILKPGFFQDKYIIKTRQISKNPAKGKLLLNVARDSTTGSLRPGQIIHIAGMVTKLNTPLNPYQFNYSDYMEGLGVLRQINVQPEAVIQSGIQEPGLRNIAGNLRDGIIGNIKKYKFEQDELAIIQALLLGQRQEISQEIYSNYAAAGVIHILAVSGLHVGIILLLLNRLLQPLDRLPKGKVLKAILLLVLLWSFALLAGLSPSIVRAVSMFSFVAIGMQLNRRTSVLNTLFISLLVLLLINPGYISQVGFQLSYAAVFSIVLIQPQLFALYKGENRLIKYFWGILTVTVAAQIGVLPLSLFYFHQFPGLFFLTNLLILPFLGIILGAGILVLLLAAAGWLPELLARAFGWMISVLNEVVAFIAAREDFIFENISFSLLLCLVSYLLVAGFILLLKKINYPRIIYFLVSIALLQVVFLIEKHQVNHRETIIFHKSRNSAIGFKSDRKLLLFHDMPDAALSYSFVRDYITEKDINKTTEVSIRNIYEIENKRLLRIDSSGIYQLDGLTPNVLLLSQSPRINLERAINELQPALIIADGSNYPSAVKRWKETAKKAKLPFHATGEKGAFVFAFQKEDH</sequence>
<keyword evidence="2" id="KW-1003">Cell membrane</keyword>
<evidence type="ECO:0000256" key="1">
    <source>
        <dbReference type="ARBA" id="ARBA00004651"/>
    </source>
</evidence>